<keyword evidence="2" id="KW-0812">Transmembrane</keyword>
<evidence type="ECO:0000256" key="1">
    <source>
        <dbReference type="SAM" id="MobiDB-lite"/>
    </source>
</evidence>
<dbReference type="HOGENOM" id="CLU_1541790_0_0_1"/>
<accession>T1EQ84</accession>
<keyword evidence="2" id="KW-1133">Transmembrane helix</keyword>
<proteinExistence type="predicted"/>
<dbReference type="CTD" id="20198734"/>
<protein>
    <submittedName>
        <fullName evidence="3 4">Uncharacterized protein</fullName>
    </submittedName>
</protein>
<dbReference type="InParanoid" id="T1EQ84"/>
<dbReference type="AlphaFoldDB" id="T1EQ84"/>
<name>T1EQ84_HELRO</name>
<dbReference type="EMBL" id="KB096324">
    <property type="protein sequence ID" value="ESO06268.1"/>
    <property type="molecule type" value="Genomic_DNA"/>
</dbReference>
<sequence length="174" mass="19773">MLTALGPPTNISKTSNITNYDNDNYNHNSSKYDISYNNNDKRDVDVSNNEELGTTVGKRISRLCWDDSVQLIFEQIETISGKKRLIKQMKCTNTCKTRRIYKQKNKGGFLATHASGIINCILIPLVCYMNVLNCVTAKVRNTICTFMLGASARSTDDDSFGIEIWPYLQHEFEK</sequence>
<dbReference type="EMBL" id="AMQM01000596">
    <property type="status" value="NOT_ANNOTATED_CDS"/>
    <property type="molecule type" value="Genomic_DNA"/>
</dbReference>
<dbReference type="Proteomes" id="UP000015101">
    <property type="component" value="Unassembled WGS sequence"/>
</dbReference>
<feature type="compositionally biased region" description="Low complexity" evidence="1">
    <location>
        <begin position="15"/>
        <end position="24"/>
    </location>
</feature>
<dbReference type="GeneID" id="20198734"/>
<dbReference type="EnsemblMetazoa" id="HelroT160428">
    <property type="protein sequence ID" value="HelroP160428"/>
    <property type="gene ID" value="HelroG160428"/>
</dbReference>
<organism evidence="4 5">
    <name type="scientific">Helobdella robusta</name>
    <name type="common">Californian leech</name>
    <dbReference type="NCBI Taxonomy" id="6412"/>
    <lineage>
        <taxon>Eukaryota</taxon>
        <taxon>Metazoa</taxon>
        <taxon>Spiralia</taxon>
        <taxon>Lophotrochozoa</taxon>
        <taxon>Annelida</taxon>
        <taxon>Clitellata</taxon>
        <taxon>Hirudinea</taxon>
        <taxon>Rhynchobdellida</taxon>
        <taxon>Glossiphoniidae</taxon>
        <taxon>Helobdella</taxon>
    </lineage>
</organism>
<reference evidence="5" key="1">
    <citation type="submission" date="2012-12" db="EMBL/GenBank/DDBJ databases">
        <authorList>
            <person name="Hellsten U."/>
            <person name="Grimwood J."/>
            <person name="Chapman J.A."/>
            <person name="Shapiro H."/>
            <person name="Aerts A."/>
            <person name="Otillar R.P."/>
            <person name="Terry A.Y."/>
            <person name="Boore J.L."/>
            <person name="Simakov O."/>
            <person name="Marletaz F."/>
            <person name="Cho S.-J."/>
            <person name="Edsinger-Gonzales E."/>
            <person name="Havlak P."/>
            <person name="Kuo D.-H."/>
            <person name="Larsson T."/>
            <person name="Lv J."/>
            <person name="Arendt D."/>
            <person name="Savage R."/>
            <person name="Osoegawa K."/>
            <person name="de Jong P."/>
            <person name="Lindberg D.R."/>
            <person name="Seaver E.C."/>
            <person name="Weisblat D.A."/>
            <person name="Putnam N.H."/>
            <person name="Grigoriev I.V."/>
            <person name="Rokhsar D.S."/>
        </authorList>
    </citation>
    <scope>NUCLEOTIDE SEQUENCE</scope>
</reference>
<reference evidence="3 5" key="2">
    <citation type="journal article" date="2013" name="Nature">
        <title>Insights into bilaterian evolution from three spiralian genomes.</title>
        <authorList>
            <person name="Simakov O."/>
            <person name="Marletaz F."/>
            <person name="Cho S.J."/>
            <person name="Edsinger-Gonzales E."/>
            <person name="Havlak P."/>
            <person name="Hellsten U."/>
            <person name="Kuo D.H."/>
            <person name="Larsson T."/>
            <person name="Lv J."/>
            <person name="Arendt D."/>
            <person name="Savage R."/>
            <person name="Osoegawa K."/>
            <person name="de Jong P."/>
            <person name="Grimwood J."/>
            <person name="Chapman J.A."/>
            <person name="Shapiro H."/>
            <person name="Aerts A."/>
            <person name="Otillar R.P."/>
            <person name="Terry A.Y."/>
            <person name="Boore J.L."/>
            <person name="Grigoriev I.V."/>
            <person name="Lindberg D.R."/>
            <person name="Seaver E.C."/>
            <person name="Weisblat D.A."/>
            <person name="Putnam N.H."/>
            <person name="Rokhsar D.S."/>
        </authorList>
    </citation>
    <scope>NUCLEOTIDE SEQUENCE</scope>
</reference>
<keyword evidence="2" id="KW-0472">Membrane</keyword>
<reference evidence="4" key="3">
    <citation type="submission" date="2015-06" db="UniProtKB">
        <authorList>
            <consortium name="EnsemblMetazoa"/>
        </authorList>
    </citation>
    <scope>IDENTIFICATION</scope>
</reference>
<evidence type="ECO:0000256" key="2">
    <source>
        <dbReference type="SAM" id="Phobius"/>
    </source>
</evidence>
<gene>
    <name evidence="4" type="primary">20198734</name>
    <name evidence="3" type="ORF">HELRODRAFT_160428</name>
</gene>
<evidence type="ECO:0000313" key="4">
    <source>
        <dbReference type="EnsemblMetazoa" id="HelroP160428"/>
    </source>
</evidence>
<evidence type="ECO:0000313" key="3">
    <source>
        <dbReference type="EMBL" id="ESO06268.1"/>
    </source>
</evidence>
<dbReference type="KEGG" id="hro:HELRODRAFT_160428"/>
<dbReference type="RefSeq" id="XP_009015636.1">
    <property type="nucleotide sequence ID" value="XM_009017388.1"/>
</dbReference>
<feature type="transmembrane region" description="Helical" evidence="2">
    <location>
        <begin position="108"/>
        <end position="131"/>
    </location>
</feature>
<feature type="region of interest" description="Disordered" evidence="1">
    <location>
        <begin position="1"/>
        <end position="24"/>
    </location>
</feature>
<keyword evidence="5" id="KW-1185">Reference proteome</keyword>
<evidence type="ECO:0000313" key="5">
    <source>
        <dbReference type="Proteomes" id="UP000015101"/>
    </source>
</evidence>